<accession>A0ACB6RWG2</accession>
<keyword evidence="2" id="KW-1185">Reference proteome</keyword>
<protein>
    <submittedName>
        <fullName evidence="1">Uncharacterized protein</fullName>
    </submittedName>
</protein>
<proteinExistence type="predicted"/>
<gene>
    <name evidence="1" type="ORF">BU25DRAFT_113921</name>
</gene>
<dbReference type="EMBL" id="MU006725">
    <property type="protein sequence ID" value="KAF2625478.1"/>
    <property type="molecule type" value="Genomic_DNA"/>
</dbReference>
<reference evidence="1" key="1">
    <citation type="journal article" date="2020" name="Stud. Mycol.">
        <title>101 Dothideomycetes genomes: a test case for predicting lifestyles and emergence of pathogens.</title>
        <authorList>
            <person name="Haridas S."/>
            <person name="Albert R."/>
            <person name="Binder M."/>
            <person name="Bloem J."/>
            <person name="Labutti K."/>
            <person name="Salamov A."/>
            <person name="Andreopoulos B."/>
            <person name="Baker S."/>
            <person name="Barry K."/>
            <person name="Bills G."/>
            <person name="Bluhm B."/>
            <person name="Cannon C."/>
            <person name="Castanera R."/>
            <person name="Culley D."/>
            <person name="Daum C."/>
            <person name="Ezra D."/>
            <person name="Gonzalez J."/>
            <person name="Henrissat B."/>
            <person name="Kuo A."/>
            <person name="Liang C."/>
            <person name="Lipzen A."/>
            <person name="Lutzoni F."/>
            <person name="Magnuson J."/>
            <person name="Mondo S."/>
            <person name="Nolan M."/>
            <person name="Ohm R."/>
            <person name="Pangilinan J."/>
            <person name="Park H.-J."/>
            <person name="Ramirez L."/>
            <person name="Alfaro M."/>
            <person name="Sun H."/>
            <person name="Tritt A."/>
            <person name="Yoshinaga Y."/>
            <person name="Zwiers L.-H."/>
            <person name="Turgeon B."/>
            <person name="Goodwin S."/>
            <person name="Spatafora J."/>
            <person name="Crous P."/>
            <person name="Grigoriev I."/>
        </authorList>
    </citation>
    <scope>NUCLEOTIDE SEQUENCE</scope>
    <source>
        <strain evidence="1">CBS 525.71</strain>
    </source>
</reference>
<evidence type="ECO:0000313" key="2">
    <source>
        <dbReference type="Proteomes" id="UP000799754"/>
    </source>
</evidence>
<name>A0ACB6RWG2_9PLEO</name>
<dbReference type="Proteomes" id="UP000799754">
    <property type="component" value="Unassembled WGS sequence"/>
</dbReference>
<evidence type="ECO:0000313" key="1">
    <source>
        <dbReference type="EMBL" id="KAF2625478.1"/>
    </source>
</evidence>
<organism evidence="1 2">
    <name type="scientific">Macroventuria anomochaeta</name>
    <dbReference type="NCBI Taxonomy" id="301207"/>
    <lineage>
        <taxon>Eukaryota</taxon>
        <taxon>Fungi</taxon>
        <taxon>Dikarya</taxon>
        <taxon>Ascomycota</taxon>
        <taxon>Pezizomycotina</taxon>
        <taxon>Dothideomycetes</taxon>
        <taxon>Pleosporomycetidae</taxon>
        <taxon>Pleosporales</taxon>
        <taxon>Pleosporineae</taxon>
        <taxon>Didymellaceae</taxon>
        <taxon>Macroventuria</taxon>
    </lineage>
</organism>
<comment type="caution">
    <text evidence="1">The sequence shown here is derived from an EMBL/GenBank/DDBJ whole genome shotgun (WGS) entry which is preliminary data.</text>
</comment>
<sequence>MRGTAAEWVWERVSRGETAARSTFPSPERLGVIGVVATQPAHHASTTTVHTFRCTGYVLHGSATRLDDTRHVSATCTSTRSEPFTNSRAGTLCSPSSPKTQIWGICLASKKIVPSATQKWILTIICLCTLRGSAKDFVSAMQGSQGLRVASGQLALV</sequence>